<keyword evidence="3" id="KW-1185">Reference proteome</keyword>
<protein>
    <recommendedName>
        <fullName evidence="4">DUF4025 domain-containing protein</fullName>
    </recommendedName>
</protein>
<dbReference type="EMBL" id="JAHZIK010001937">
    <property type="protein sequence ID" value="MBW7459964.1"/>
    <property type="molecule type" value="Genomic_DNA"/>
</dbReference>
<organism evidence="2 3">
    <name type="scientific">Paenibacillus sepulcri</name>
    <dbReference type="NCBI Taxonomy" id="359917"/>
    <lineage>
        <taxon>Bacteria</taxon>
        <taxon>Bacillati</taxon>
        <taxon>Bacillota</taxon>
        <taxon>Bacilli</taxon>
        <taxon>Bacillales</taxon>
        <taxon>Paenibacillaceae</taxon>
        <taxon>Paenibacillus</taxon>
    </lineage>
</organism>
<comment type="caution">
    <text evidence="2">The sequence shown here is derived from an EMBL/GenBank/DDBJ whole genome shotgun (WGS) entry which is preliminary data.</text>
</comment>
<name>A0ABS7CGB3_9BACL</name>
<feature type="region of interest" description="Disordered" evidence="1">
    <location>
        <begin position="1"/>
        <end position="30"/>
    </location>
</feature>
<dbReference type="RefSeq" id="WP_210043667.1">
    <property type="nucleotide sequence ID" value="NZ_JBHLVU010000023.1"/>
</dbReference>
<evidence type="ECO:0000256" key="1">
    <source>
        <dbReference type="SAM" id="MobiDB-lite"/>
    </source>
</evidence>
<dbReference type="Proteomes" id="UP001519887">
    <property type="component" value="Unassembled WGS sequence"/>
</dbReference>
<feature type="region of interest" description="Disordered" evidence="1">
    <location>
        <begin position="52"/>
        <end position="71"/>
    </location>
</feature>
<feature type="compositionally biased region" description="Basic and acidic residues" evidence="1">
    <location>
        <begin position="56"/>
        <end position="71"/>
    </location>
</feature>
<feature type="compositionally biased region" description="Basic and acidic residues" evidence="1">
    <location>
        <begin position="1"/>
        <end position="11"/>
    </location>
</feature>
<accession>A0ABS7CGB3</accession>
<evidence type="ECO:0000313" key="3">
    <source>
        <dbReference type="Proteomes" id="UP001519887"/>
    </source>
</evidence>
<reference evidence="2 3" key="1">
    <citation type="submission" date="2021-07" db="EMBL/GenBank/DDBJ databases">
        <title>Paenibacillus radiodurans sp. nov., isolated from the southeastern edge of Tengger Desert.</title>
        <authorList>
            <person name="Zhang G."/>
        </authorList>
    </citation>
    <scope>NUCLEOTIDE SEQUENCE [LARGE SCALE GENOMIC DNA]</scope>
    <source>
        <strain evidence="2 3">CCM 7311</strain>
    </source>
</reference>
<gene>
    <name evidence="2" type="ORF">K0U00_38480</name>
</gene>
<proteinExistence type="predicted"/>
<evidence type="ECO:0008006" key="4">
    <source>
        <dbReference type="Google" id="ProtNLM"/>
    </source>
</evidence>
<sequence length="71" mass="8205">MNKKKPEHEITNPDYYNATSNTEAGINTPRDREDIAVTDMISEAVGEMVDNIQHSFEGKPRVEKDKRERQE</sequence>
<evidence type="ECO:0000313" key="2">
    <source>
        <dbReference type="EMBL" id="MBW7459964.1"/>
    </source>
</evidence>